<proteinExistence type="inferred from homology"/>
<dbReference type="InterPro" id="IPR050188">
    <property type="entry name" value="RluA_PseudoU_synthase"/>
</dbReference>
<evidence type="ECO:0000256" key="1">
    <source>
        <dbReference type="ARBA" id="ARBA00010876"/>
    </source>
</evidence>
<keyword evidence="2" id="KW-0413">Isomerase</keyword>
<dbReference type="CDD" id="cd02869">
    <property type="entry name" value="PseudoU_synth_RluA_like"/>
    <property type="match status" value="1"/>
</dbReference>
<dbReference type="PANTHER" id="PTHR21600:SF83">
    <property type="entry name" value="PSEUDOURIDYLATE SYNTHASE RPUSD4, MITOCHONDRIAL"/>
    <property type="match status" value="1"/>
</dbReference>
<evidence type="ECO:0000313" key="4">
    <source>
        <dbReference type="EMBL" id="VAW26251.1"/>
    </source>
</evidence>
<dbReference type="GO" id="GO:0003723">
    <property type="term" value="F:RNA binding"/>
    <property type="evidence" value="ECO:0007669"/>
    <property type="project" value="InterPro"/>
</dbReference>
<sequence length="237" mass="27249">MSDKLPLEKRILFEDNHLVVVNKMPSEIVQGDKTGDEPMSELLKRYLKEKYHKPGNVFLGVVHRIDRPVSGVIVFAKTGKALSRMNELVKQRMMQKTYWAIVKNRPPQNKGMLVHYLVRDQKKNKSFVSLKPGGDRKEAILNYELLASGERYHLIEVDLHTGRHHQIRAQLATIGCPIKGDLKYGFPRSNPDASISLHARKVSFVHPVKKEMLEITADPPSDVLWDYFLKRVVFSKK</sequence>
<gene>
    <name evidence="4" type="ORF">MNBD_BACTEROID07-1898</name>
</gene>
<dbReference type="SUPFAM" id="SSF55120">
    <property type="entry name" value="Pseudouridine synthase"/>
    <property type="match status" value="1"/>
</dbReference>
<dbReference type="PROSITE" id="PS01129">
    <property type="entry name" value="PSI_RLU"/>
    <property type="match status" value="1"/>
</dbReference>
<evidence type="ECO:0000259" key="3">
    <source>
        <dbReference type="Pfam" id="PF00849"/>
    </source>
</evidence>
<protein>
    <submittedName>
        <fullName evidence="4">Similar to tRNA pseudouridine synthase C, group TruC1</fullName>
    </submittedName>
</protein>
<name>A0A3B0U5F6_9ZZZZ</name>
<dbReference type="PANTHER" id="PTHR21600">
    <property type="entry name" value="MITOCHONDRIAL RNA PSEUDOURIDINE SYNTHASE"/>
    <property type="match status" value="1"/>
</dbReference>
<dbReference type="Pfam" id="PF00849">
    <property type="entry name" value="PseudoU_synth_2"/>
    <property type="match status" value="1"/>
</dbReference>
<dbReference type="InterPro" id="IPR020103">
    <property type="entry name" value="PsdUridine_synth_cat_dom_sf"/>
</dbReference>
<dbReference type="Gene3D" id="3.30.2350.10">
    <property type="entry name" value="Pseudouridine synthase"/>
    <property type="match status" value="1"/>
</dbReference>
<comment type="similarity">
    <text evidence="1">Belongs to the pseudouridine synthase RluA family.</text>
</comment>
<organism evidence="4">
    <name type="scientific">hydrothermal vent metagenome</name>
    <dbReference type="NCBI Taxonomy" id="652676"/>
    <lineage>
        <taxon>unclassified sequences</taxon>
        <taxon>metagenomes</taxon>
        <taxon>ecological metagenomes</taxon>
    </lineage>
</organism>
<feature type="domain" description="Pseudouridine synthase RsuA/RluA-like" evidence="3">
    <location>
        <begin position="17"/>
        <end position="172"/>
    </location>
</feature>
<dbReference type="AlphaFoldDB" id="A0A3B0U5F6"/>
<reference evidence="4" key="1">
    <citation type="submission" date="2018-06" db="EMBL/GenBank/DDBJ databases">
        <authorList>
            <person name="Zhirakovskaya E."/>
        </authorList>
    </citation>
    <scope>NUCLEOTIDE SEQUENCE</scope>
</reference>
<dbReference type="GO" id="GO:0009982">
    <property type="term" value="F:pseudouridine synthase activity"/>
    <property type="evidence" value="ECO:0007669"/>
    <property type="project" value="InterPro"/>
</dbReference>
<accession>A0A3B0U5F6</accession>
<dbReference type="InterPro" id="IPR006145">
    <property type="entry name" value="PsdUridine_synth_RsuA/RluA"/>
</dbReference>
<dbReference type="EMBL" id="UOET01000016">
    <property type="protein sequence ID" value="VAW26251.1"/>
    <property type="molecule type" value="Genomic_DNA"/>
</dbReference>
<dbReference type="InterPro" id="IPR006224">
    <property type="entry name" value="PsdUridine_synth_RluA-like_CS"/>
</dbReference>
<dbReference type="GO" id="GO:0001522">
    <property type="term" value="P:pseudouridine synthesis"/>
    <property type="evidence" value="ECO:0007669"/>
    <property type="project" value="InterPro"/>
</dbReference>
<evidence type="ECO:0000256" key="2">
    <source>
        <dbReference type="ARBA" id="ARBA00023235"/>
    </source>
</evidence>